<dbReference type="InterPro" id="IPR015422">
    <property type="entry name" value="PyrdxlP-dep_Trfase_small"/>
</dbReference>
<evidence type="ECO:0000256" key="6">
    <source>
        <dbReference type="PIRSR" id="PIRSR000524-1"/>
    </source>
</evidence>
<dbReference type="AlphaFoldDB" id="A0A839TMG4"/>
<dbReference type="SUPFAM" id="SSF53383">
    <property type="entry name" value="PLP-dependent transferases"/>
    <property type="match status" value="1"/>
</dbReference>
<evidence type="ECO:0000313" key="11">
    <source>
        <dbReference type="EMBL" id="MBB3127996.1"/>
    </source>
</evidence>
<dbReference type="PROSITE" id="PS00595">
    <property type="entry name" value="AA_TRANSFER_CLASS_5"/>
    <property type="match status" value="1"/>
</dbReference>
<dbReference type="InterPro" id="IPR020578">
    <property type="entry name" value="Aminotrans_V_PyrdxlP_BS"/>
</dbReference>
<dbReference type="GO" id="GO:0008453">
    <property type="term" value="F:alanine-glyoxylate transaminase activity"/>
    <property type="evidence" value="ECO:0007669"/>
    <property type="project" value="TreeGrafter"/>
</dbReference>
<evidence type="ECO:0000256" key="2">
    <source>
        <dbReference type="ARBA" id="ARBA00009236"/>
    </source>
</evidence>
<dbReference type="RefSeq" id="WP_376771873.1">
    <property type="nucleotide sequence ID" value="NZ_JACHXJ010000002.1"/>
</dbReference>
<evidence type="ECO:0000259" key="10">
    <source>
        <dbReference type="Pfam" id="PF00266"/>
    </source>
</evidence>
<dbReference type="GO" id="GO:0019265">
    <property type="term" value="P:glycine biosynthetic process, by transamination of glyoxylate"/>
    <property type="evidence" value="ECO:0007669"/>
    <property type="project" value="TreeGrafter"/>
</dbReference>
<sequence length="423" mass="46140">MMNSVSGESWNELVPISRIIMTPGPVEVDPRVLRAMSYPILGQFDPAFTGLMNETMGMLRELFRTDNRWAYPVDGTSRSGIEAVMASLIEPGNRVLVPIYGRFGHLLYEIAERCGGRVIAQEKPWGTVFDPAELIEAIGRVQPDVVALVHGETSTGRMQPLAGIGEACRRHGALLIVDAVATIGGTAVETDAWQLDAVIGGTQKCLSVPSGMAPLTYNDRAERKIVARKRIERGLRSNPPFALLQEASPEPSLIRSNYLDLAQLQDYWSPKRLNHHTEMTSMLYALHEGLRLVLAEGLEARFKRHRLHESALMAGLTSMGLSLYGDPLSKLPMVTCVQIPAGVDGEAVRAMLLHQFGIEIASSFGPLAGQIWRIGTMGYSCRPTNVLHLLGALEAVLLRAGVKLPAGEAVQAALNAYEESRVD</sequence>
<feature type="modified residue" description="N6-(pyridoxal phosphate)lysine" evidence="7">
    <location>
        <position position="204"/>
    </location>
</feature>
<comment type="cofactor">
    <cofactor evidence="1 7 9">
        <name>pyridoxal 5'-phosphate</name>
        <dbReference type="ChEBI" id="CHEBI:597326"/>
    </cofactor>
</comment>
<reference evidence="11 12" key="1">
    <citation type="submission" date="2020-08" db="EMBL/GenBank/DDBJ databases">
        <title>Genomic Encyclopedia of Type Strains, Phase III (KMG-III): the genomes of soil and plant-associated and newly described type strains.</title>
        <authorList>
            <person name="Whitman W."/>
        </authorList>
    </citation>
    <scope>NUCLEOTIDE SEQUENCE [LARGE SCALE GENOMIC DNA]</scope>
    <source>
        <strain evidence="11 12">CECT 5831</strain>
    </source>
</reference>
<dbReference type="PANTHER" id="PTHR21152:SF40">
    <property type="entry name" value="ALANINE--GLYOXYLATE AMINOTRANSFERASE"/>
    <property type="match status" value="1"/>
</dbReference>
<dbReference type="FunFam" id="3.40.640.10:FF:000027">
    <property type="entry name" value="Serine--pyruvate aminotransferase, mitochondrial"/>
    <property type="match status" value="1"/>
</dbReference>
<evidence type="ECO:0000256" key="4">
    <source>
        <dbReference type="ARBA" id="ARBA00022679"/>
    </source>
</evidence>
<feature type="binding site" evidence="6">
    <location>
        <position position="373"/>
    </location>
    <ligand>
        <name>substrate</name>
    </ligand>
</feature>
<organism evidence="11 12">
    <name type="scientific">Paenibacillus rhizosphaerae</name>
    <dbReference type="NCBI Taxonomy" id="297318"/>
    <lineage>
        <taxon>Bacteria</taxon>
        <taxon>Bacillati</taxon>
        <taxon>Bacillota</taxon>
        <taxon>Bacilli</taxon>
        <taxon>Bacillales</taxon>
        <taxon>Paenibacillaceae</taxon>
        <taxon>Paenibacillus</taxon>
    </lineage>
</organism>
<keyword evidence="5 7" id="KW-0663">Pyridoxal phosphate</keyword>
<dbReference type="InterPro" id="IPR000192">
    <property type="entry name" value="Aminotrans_V_dom"/>
</dbReference>
<evidence type="ECO:0000256" key="7">
    <source>
        <dbReference type="PIRSR" id="PIRSR000524-50"/>
    </source>
</evidence>
<evidence type="ECO:0000256" key="1">
    <source>
        <dbReference type="ARBA" id="ARBA00001933"/>
    </source>
</evidence>
<dbReference type="InterPro" id="IPR024169">
    <property type="entry name" value="SP_NH2Trfase/AEP_transaminase"/>
</dbReference>
<gene>
    <name evidence="11" type="ORF">FHS19_002650</name>
</gene>
<proteinExistence type="inferred from homology"/>
<dbReference type="Pfam" id="PF00266">
    <property type="entry name" value="Aminotran_5"/>
    <property type="match status" value="1"/>
</dbReference>
<dbReference type="PANTHER" id="PTHR21152">
    <property type="entry name" value="AMINOTRANSFERASE CLASS V"/>
    <property type="match status" value="1"/>
</dbReference>
<dbReference type="Gene3D" id="3.90.1150.10">
    <property type="entry name" value="Aspartate Aminotransferase, domain 1"/>
    <property type="match status" value="1"/>
</dbReference>
<keyword evidence="4 11" id="KW-0808">Transferase</keyword>
<evidence type="ECO:0000256" key="5">
    <source>
        <dbReference type="ARBA" id="ARBA00022898"/>
    </source>
</evidence>
<evidence type="ECO:0000256" key="3">
    <source>
        <dbReference type="ARBA" id="ARBA00022576"/>
    </source>
</evidence>
<dbReference type="GO" id="GO:0004760">
    <property type="term" value="F:L-serine-pyruvate transaminase activity"/>
    <property type="evidence" value="ECO:0007669"/>
    <property type="project" value="TreeGrafter"/>
</dbReference>
<dbReference type="EC" id="2.6.1.-" evidence="11"/>
<evidence type="ECO:0000256" key="9">
    <source>
        <dbReference type="RuleBase" id="RU004504"/>
    </source>
</evidence>
<comment type="caution">
    <text evidence="11">The sequence shown here is derived from an EMBL/GenBank/DDBJ whole genome shotgun (WGS) entry which is preliminary data.</text>
</comment>
<dbReference type="Gene3D" id="3.40.640.10">
    <property type="entry name" value="Type I PLP-dependent aspartate aminotransferase-like (Major domain)"/>
    <property type="match status" value="1"/>
</dbReference>
<dbReference type="InterPro" id="IPR015421">
    <property type="entry name" value="PyrdxlP-dep_Trfase_major"/>
</dbReference>
<comment type="similarity">
    <text evidence="2 8">Belongs to the class-V pyridoxal-phosphate-dependent aminotransferase family.</text>
</comment>
<name>A0A839TMG4_9BACL</name>
<keyword evidence="3 11" id="KW-0032">Aminotransferase</keyword>
<evidence type="ECO:0000256" key="8">
    <source>
        <dbReference type="RuleBase" id="RU004075"/>
    </source>
</evidence>
<feature type="domain" description="Aminotransferase class V" evidence="10">
    <location>
        <begin position="49"/>
        <end position="222"/>
    </location>
</feature>
<dbReference type="EMBL" id="JACHXJ010000002">
    <property type="protein sequence ID" value="MBB3127996.1"/>
    <property type="molecule type" value="Genomic_DNA"/>
</dbReference>
<accession>A0A839TMG4</accession>
<dbReference type="Proteomes" id="UP000517523">
    <property type="component" value="Unassembled WGS sequence"/>
</dbReference>
<protein>
    <submittedName>
        <fullName evidence="11">(S)-ureidoglycine-glyoxylate aminotransferase</fullName>
        <ecNumber evidence="11">2.6.1.-</ecNumber>
    </submittedName>
</protein>
<evidence type="ECO:0000313" key="12">
    <source>
        <dbReference type="Proteomes" id="UP000517523"/>
    </source>
</evidence>
<dbReference type="PIRSF" id="PIRSF000524">
    <property type="entry name" value="SPT"/>
    <property type="match status" value="1"/>
</dbReference>
<dbReference type="InterPro" id="IPR015424">
    <property type="entry name" value="PyrdxlP-dep_Trfase"/>
</dbReference>